<feature type="signal peptide" evidence="2">
    <location>
        <begin position="1"/>
        <end position="21"/>
    </location>
</feature>
<keyword evidence="4" id="KW-1185">Reference proteome</keyword>
<evidence type="ECO:0000313" key="3">
    <source>
        <dbReference type="EMBL" id="KAK4298067.1"/>
    </source>
</evidence>
<accession>A0AAE1TUC0</accession>
<feature type="chain" id="PRO_5042119798" evidence="2">
    <location>
        <begin position="22"/>
        <end position="147"/>
    </location>
</feature>
<comment type="caution">
    <text evidence="3">The sequence shown here is derived from an EMBL/GenBank/DDBJ whole genome shotgun (WGS) entry which is preliminary data.</text>
</comment>
<evidence type="ECO:0000313" key="4">
    <source>
        <dbReference type="Proteomes" id="UP001292094"/>
    </source>
</evidence>
<sequence length="147" mass="15523">MTRVEQIVLSLAMSLRLGCQSGTVTCSVKSLDLPAAILCRPSSTTLIAKEKHKMFNRHFKNHCIISPSGTSTTLSKSLPLKSTTTQLLAQVGGAAALVRTPRPPHVLPLLPAGPAVHSPTSPPPAAHTHITPSPPPPSPLYHHNTLS</sequence>
<dbReference type="EMBL" id="JAWZYT010003509">
    <property type="protein sequence ID" value="KAK4298067.1"/>
    <property type="molecule type" value="Genomic_DNA"/>
</dbReference>
<dbReference type="Proteomes" id="UP001292094">
    <property type="component" value="Unassembled WGS sequence"/>
</dbReference>
<evidence type="ECO:0000256" key="1">
    <source>
        <dbReference type="SAM" id="MobiDB-lite"/>
    </source>
</evidence>
<feature type="region of interest" description="Disordered" evidence="1">
    <location>
        <begin position="111"/>
        <end position="147"/>
    </location>
</feature>
<name>A0AAE1TUC0_9EUCA</name>
<reference evidence="3" key="1">
    <citation type="submission" date="2023-11" db="EMBL/GenBank/DDBJ databases">
        <title>Genome assemblies of two species of porcelain crab, Petrolisthes cinctipes and Petrolisthes manimaculis (Anomura: Porcellanidae).</title>
        <authorList>
            <person name="Angst P."/>
        </authorList>
    </citation>
    <scope>NUCLEOTIDE SEQUENCE</scope>
    <source>
        <strain evidence="3">PB745_02</strain>
        <tissue evidence="3">Gill</tissue>
    </source>
</reference>
<evidence type="ECO:0000256" key="2">
    <source>
        <dbReference type="SAM" id="SignalP"/>
    </source>
</evidence>
<gene>
    <name evidence="3" type="ORF">Pmani_029565</name>
</gene>
<dbReference type="AlphaFoldDB" id="A0AAE1TUC0"/>
<keyword evidence="2" id="KW-0732">Signal</keyword>
<protein>
    <submittedName>
        <fullName evidence="3">Uncharacterized protein</fullName>
    </submittedName>
</protein>
<proteinExistence type="predicted"/>
<organism evidence="3 4">
    <name type="scientific">Petrolisthes manimaculis</name>
    <dbReference type="NCBI Taxonomy" id="1843537"/>
    <lineage>
        <taxon>Eukaryota</taxon>
        <taxon>Metazoa</taxon>
        <taxon>Ecdysozoa</taxon>
        <taxon>Arthropoda</taxon>
        <taxon>Crustacea</taxon>
        <taxon>Multicrustacea</taxon>
        <taxon>Malacostraca</taxon>
        <taxon>Eumalacostraca</taxon>
        <taxon>Eucarida</taxon>
        <taxon>Decapoda</taxon>
        <taxon>Pleocyemata</taxon>
        <taxon>Anomura</taxon>
        <taxon>Galatheoidea</taxon>
        <taxon>Porcellanidae</taxon>
        <taxon>Petrolisthes</taxon>
    </lineage>
</organism>